<dbReference type="EMBL" id="FLUM01000001">
    <property type="protein sequence ID" value="SBV92477.1"/>
    <property type="molecule type" value="Genomic_DNA"/>
</dbReference>
<organism evidence="1">
    <name type="scientific">uncultured Dysgonomonas sp</name>
    <dbReference type="NCBI Taxonomy" id="206096"/>
    <lineage>
        <taxon>Bacteria</taxon>
        <taxon>Pseudomonadati</taxon>
        <taxon>Bacteroidota</taxon>
        <taxon>Bacteroidia</taxon>
        <taxon>Bacteroidales</taxon>
        <taxon>Dysgonomonadaceae</taxon>
        <taxon>Dysgonomonas</taxon>
        <taxon>environmental samples</taxon>
    </lineage>
</organism>
<reference evidence="1" key="1">
    <citation type="submission" date="2016-04" db="EMBL/GenBank/DDBJ databases">
        <authorList>
            <person name="Evans L.H."/>
            <person name="Alamgir A."/>
            <person name="Owens N."/>
            <person name="Weber N.D."/>
            <person name="Virtaneva K."/>
            <person name="Barbian K."/>
            <person name="Babar A."/>
            <person name="Rosenke K."/>
        </authorList>
    </citation>
    <scope>NUCLEOTIDE SEQUENCE</scope>
    <source>
        <strain evidence="1">86-1</strain>
    </source>
</reference>
<accession>A0A212IZ86</accession>
<name>A0A212IZ86_9BACT</name>
<gene>
    <name evidence="1" type="ORF">KL86DYS1_10619</name>
</gene>
<evidence type="ECO:0000313" key="1">
    <source>
        <dbReference type="EMBL" id="SBV92477.1"/>
    </source>
</evidence>
<proteinExistence type="predicted"/>
<protein>
    <submittedName>
        <fullName evidence="1">Uncharacterized protein</fullName>
    </submittedName>
</protein>
<dbReference type="AlphaFoldDB" id="A0A212IZ86"/>
<sequence>MNEVEYKMCKQMVKRLTALTVFLSAFRAIMSFYKGTTV</sequence>